<feature type="binding site" evidence="7">
    <location>
        <position position="158"/>
    </location>
    <ligand>
        <name>substrate</name>
    </ligand>
</feature>
<comment type="pathway">
    <text evidence="1 6">Cofactor biosynthesis; NAD(+) biosynthesis; nicotinate D-ribonucleotide from quinolinate: step 1/1.</text>
</comment>
<dbReference type="PIRSF" id="PIRSF006250">
    <property type="entry name" value="NadC_ModD"/>
    <property type="match status" value="1"/>
</dbReference>
<evidence type="ECO:0000313" key="10">
    <source>
        <dbReference type="EMBL" id="GAA0303011.1"/>
    </source>
</evidence>
<evidence type="ECO:0000259" key="9">
    <source>
        <dbReference type="Pfam" id="PF02749"/>
    </source>
</evidence>
<feature type="domain" description="Quinolinate phosphoribosyl transferase C-terminal" evidence="8">
    <location>
        <begin position="101"/>
        <end position="266"/>
    </location>
</feature>
<evidence type="ECO:0000256" key="6">
    <source>
        <dbReference type="PIRNR" id="PIRNR006250"/>
    </source>
</evidence>
<dbReference type="GO" id="GO:0034213">
    <property type="term" value="P:quinolinate catabolic process"/>
    <property type="evidence" value="ECO:0007669"/>
    <property type="project" value="TreeGrafter"/>
</dbReference>
<dbReference type="GO" id="GO:0004514">
    <property type="term" value="F:nicotinate-nucleotide diphosphorylase (carboxylating) activity"/>
    <property type="evidence" value="ECO:0007669"/>
    <property type="project" value="UniProtKB-EC"/>
</dbReference>
<dbReference type="Gene3D" id="3.20.20.70">
    <property type="entry name" value="Aldolase class I"/>
    <property type="match status" value="1"/>
</dbReference>
<dbReference type="GO" id="GO:0009435">
    <property type="term" value="P:NAD+ biosynthetic process"/>
    <property type="evidence" value="ECO:0007669"/>
    <property type="project" value="InterPro"/>
</dbReference>
<evidence type="ECO:0000256" key="7">
    <source>
        <dbReference type="PIRSR" id="PIRSR006250-1"/>
    </source>
</evidence>
<comment type="similarity">
    <text evidence="2 6">Belongs to the NadC/ModD family.</text>
</comment>
<dbReference type="InterPro" id="IPR013785">
    <property type="entry name" value="Aldolase_TIM"/>
</dbReference>
<evidence type="ECO:0000256" key="3">
    <source>
        <dbReference type="ARBA" id="ARBA00022642"/>
    </source>
</evidence>
<feature type="domain" description="Quinolinate phosphoribosyl transferase N-terminal" evidence="9">
    <location>
        <begin position="28"/>
        <end position="99"/>
    </location>
</feature>
<feature type="binding site" evidence="7">
    <location>
        <begin position="231"/>
        <end position="233"/>
    </location>
    <ligand>
        <name>substrate</name>
    </ligand>
</feature>
<evidence type="ECO:0000313" key="11">
    <source>
        <dbReference type="Proteomes" id="UP001500837"/>
    </source>
</evidence>
<dbReference type="InterPro" id="IPR004393">
    <property type="entry name" value="NadC"/>
</dbReference>
<feature type="binding site" evidence="7">
    <location>
        <position position="148"/>
    </location>
    <ligand>
        <name>substrate</name>
    </ligand>
</feature>
<dbReference type="InterPro" id="IPR022412">
    <property type="entry name" value="Quinolinate_PRibosylTrfase_N"/>
</dbReference>
<evidence type="ECO:0000256" key="5">
    <source>
        <dbReference type="ARBA" id="ARBA00022679"/>
    </source>
</evidence>
<dbReference type="EMBL" id="BAAABL010000045">
    <property type="protein sequence ID" value="GAA0303011.1"/>
    <property type="molecule type" value="Genomic_DNA"/>
</dbReference>
<proteinExistence type="inferred from homology"/>
<protein>
    <recommendedName>
        <fullName evidence="6">Nicotinate-nucleotide pyrophosphorylase [carboxylating]</fullName>
        <ecNumber evidence="6">2.4.2.19</ecNumber>
    </recommendedName>
    <alternativeName>
        <fullName evidence="6">Quinolinate phosphoribosyltransferase [decarboxylating]</fullName>
    </alternativeName>
</protein>
<dbReference type="InterPro" id="IPR036068">
    <property type="entry name" value="Nicotinate_pribotase-like_C"/>
</dbReference>
<keyword evidence="11" id="KW-1185">Reference proteome</keyword>
<comment type="catalytic activity">
    <reaction evidence="6">
        <text>nicotinate beta-D-ribonucleotide + CO2 + diphosphate = quinolinate + 5-phospho-alpha-D-ribose 1-diphosphate + 2 H(+)</text>
        <dbReference type="Rhea" id="RHEA:12733"/>
        <dbReference type="ChEBI" id="CHEBI:15378"/>
        <dbReference type="ChEBI" id="CHEBI:16526"/>
        <dbReference type="ChEBI" id="CHEBI:29959"/>
        <dbReference type="ChEBI" id="CHEBI:33019"/>
        <dbReference type="ChEBI" id="CHEBI:57502"/>
        <dbReference type="ChEBI" id="CHEBI:58017"/>
        <dbReference type="EC" id="2.4.2.19"/>
    </reaction>
</comment>
<dbReference type="GO" id="GO:0005737">
    <property type="term" value="C:cytoplasm"/>
    <property type="evidence" value="ECO:0007669"/>
    <property type="project" value="TreeGrafter"/>
</dbReference>
<keyword evidence="5 6" id="KW-0808">Transferase</keyword>
<dbReference type="Gene3D" id="3.90.1170.20">
    <property type="entry name" value="Quinolinate phosphoribosyl transferase, N-terminal domain"/>
    <property type="match status" value="1"/>
</dbReference>
<dbReference type="SUPFAM" id="SSF51690">
    <property type="entry name" value="Nicotinate/Quinolinate PRTase C-terminal domain-like"/>
    <property type="match status" value="1"/>
</dbReference>
<dbReference type="InterPro" id="IPR002638">
    <property type="entry name" value="Quinolinate_PRibosylTrfase_C"/>
</dbReference>
<dbReference type="InterPro" id="IPR027277">
    <property type="entry name" value="NadC/ModD"/>
</dbReference>
<evidence type="ECO:0000256" key="1">
    <source>
        <dbReference type="ARBA" id="ARBA00004893"/>
    </source>
</evidence>
<dbReference type="FunFam" id="3.20.20.70:FF:000030">
    <property type="entry name" value="Nicotinate-nucleotide pyrophosphorylase, carboxylating"/>
    <property type="match status" value="1"/>
</dbReference>
<name>A0AAV3S7Y9_9EURY</name>
<comment type="function">
    <text evidence="6">Involved in the catabolism of quinolinic acid (QA).</text>
</comment>
<dbReference type="AlphaFoldDB" id="A0AAV3S7Y9"/>
<dbReference type="InterPro" id="IPR037128">
    <property type="entry name" value="Quinolinate_PRibosylTase_N_sf"/>
</dbReference>
<dbReference type="Proteomes" id="UP001500837">
    <property type="component" value="Unassembled WGS sequence"/>
</dbReference>
<gene>
    <name evidence="10" type="primary">nadC</name>
    <name evidence="10" type="ORF">GCM10009066_16330</name>
</gene>
<dbReference type="Pfam" id="PF02749">
    <property type="entry name" value="QRPTase_N"/>
    <property type="match status" value="1"/>
</dbReference>
<dbReference type="Pfam" id="PF01729">
    <property type="entry name" value="QRPTase_C"/>
    <property type="match status" value="1"/>
</dbReference>
<evidence type="ECO:0000256" key="2">
    <source>
        <dbReference type="ARBA" id="ARBA00009400"/>
    </source>
</evidence>
<feature type="binding site" evidence="7">
    <location>
        <position position="208"/>
    </location>
    <ligand>
        <name>substrate</name>
    </ligand>
</feature>
<organism evidence="10 11">
    <name type="scientific">Halarchaeum salinum</name>
    <dbReference type="NCBI Taxonomy" id="489912"/>
    <lineage>
        <taxon>Archaea</taxon>
        <taxon>Methanobacteriati</taxon>
        <taxon>Methanobacteriota</taxon>
        <taxon>Stenosarchaea group</taxon>
        <taxon>Halobacteria</taxon>
        <taxon>Halobacteriales</taxon>
        <taxon>Halobacteriaceae</taxon>
    </lineage>
</organism>
<reference evidence="10 11" key="1">
    <citation type="journal article" date="2019" name="Int. J. Syst. Evol. Microbiol.">
        <title>The Global Catalogue of Microorganisms (GCM) 10K type strain sequencing project: providing services to taxonomists for standard genome sequencing and annotation.</title>
        <authorList>
            <consortium name="The Broad Institute Genomics Platform"/>
            <consortium name="The Broad Institute Genome Sequencing Center for Infectious Disease"/>
            <person name="Wu L."/>
            <person name="Ma J."/>
        </authorList>
    </citation>
    <scope>NUCLEOTIDE SEQUENCE [LARGE SCALE GENOMIC DNA]</scope>
    <source>
        <strain evidence="10 11">JCM 16330</strain>
    </source>
</reference>
<feature type="binding site" evidence="7">
    <location>
        <position position="187"/>
    </location>
    <ligand>
        <name>substrate</name>
    </ligand>
</feature>
<dbReference type="SUPFAM" id="SSF54675">
    <property type="entry name" value="Nicotinate/Quinolinate PRTase N-terminal domain-like"/>
    <property type="match status" value="1"/>
</dbReference>
<accession>A0AAV3S7Y9</accession>
<evidence type="ECO:0000256" key="4">
    <source>
        <dbReference type="ARBA" id="ARBA00022676"/>
    </source>
</evidence>
<feature type="binding site" evidence="7">
    <location>
        <position position="89"/>
    </location>
    <ligand>
        <name>substrate</name>
    </ligand>
</feature>
<dbReference type="RefSeq" id="WP_211312494.1">
    <property type="nucleotide sequence ID" value="NZ_BAAABL010000045.1"/>
</dbReference>
<keyword evidence="4 6" id="KW-0328">Glycosyltransferase</keyword>
<comment type="caution">
    <text evidence="10">The sequence shown here is derived from an EMBL/GenBank/DDBJ whole genome shotgun (WGS) entry which is preliminary data.</text>
</comment>
<dbReference type="NCBIfam" id="TIGR00078">
    <property type="entry name" value="nadC"/>
    <property type="match status" value="1"/>
</dbReference>
<comment type="subunit">
    <text evidence="6">Hexamer formed by 3 homodimers.</text>
</comment>
<sequence>MPITPTDVERWLREDLGHHDVTNDVPGETAGRLIAKECGVLAGTEAGTQVFDYLGCDAHALVDDGSCVEAGEPVLDVAGDAQSVLRGERVAVNIIGHASGVATATRRAVEAAREESADVAIAATRKTTPGLRGIEKRAVVAGGGDTHRLTLSHMVMVKDNHVAEMGLETAVERFRKVASFATKIEVEVETPADAPRAADAGADIVLLDNMTPKKTADAVERLPTGVLAEASGGITIEEVPDYAATGVDVISIGALTHSAPSLDFSFRTG</sequence>
<feature type="binding site" evidence="7">
    <location>
        <begin position="124"/>
        <end position="126"/>
    </location>
    <ligand>
        <name>substrate</name>
    </ligand>
</feature>
<dbReference type="EC" id="2.4.2.19" evidence="6"/>
<dbReference type="CDD" id="cd01572">
    <property type="entry name" value="QPRTase"/>
    <property type="match status" value="1"/>
</dbReference>
<evidence type="ECO:0000259" key="8">
    <source>
        <dbReference type="Pfam" id="PF01729"/>
    </source>
</evidence>
<dbReference type="PANTHER" id="PTHR32179:SF3">
    <property type="entry name" value="NICOTINATE-NUCLEOTIDE PYROPHOSPHORYLASE [CARBOXYLATING]"/>
    <property type="match status" value="1"/>
</dbReference>
<dbReference type="PANTHER" id="PTHR32179">
    <property type="entry name" value="NICOTINATE-NUCLEOTIDE PYROPHOSPHORYLASE [CARBOXYLATING]"/>
    <property type="match status" value="1"/>
</dbReference>
<feature type="binding site" evidence="7">
    <location>
        <begin position="252"/>
        <end position="254"/>
    </location>
    <ligand>
        <name>substrate</name>
    </ligand>
</feature>
<keyword evidence="3 6" id="KW-0662">Pyridine nucleotide biosynthesis</keyword>